<dbReference type="InterPro" id="IPR008978">
    <property type="entry name" value="HSP20-like_chaperone"/>
</dbReference>
<proteinExistence type="predicted"/>
<dbReference type="CDD" id="cd06464">
    <property type="entry name" value="ACD_sHsps-like"/>
    <property type="match status" value="1"/>
</dbReference>
<dbReference type="AlphaFoldDB" id="A0A9P0AS62"/>
<evidence type="ECO:0000313" key="3">
    <source>
        <dbReference type="Proteomes" id="UP001154078"/>
    </source>
</evidence>
<dbReference type="Gene3D" id="2.60.40.790">
    <property type="match status" value="1"/>
</dbReference>
<dbReference type="Pfam" id="PF00011">
    <property type="entry name" value="HSP20"/>
    <property type="match status" value="1"/>
</dbReference>
<sequence>MFPVFDLARRSMGFSECIMEWSKDPISMNWMIKVRLTQEDYQEGDIEIRIRNNTLVVIAKKVVEGGSSGGSTQSSSRAVHSNKKVVSLPEGLRPIKKIERTLDNGTLLVTLMENE</sequence>
<evidence type="ECO:0000259" key="1">
    <source>
        <dbReference type="Pfam" id="PF00011"/>
    </source>
</evidence>
<organism evidence="2 3">
    <name type="scientific">Brassicogethes aeneus</name>
    <name type="common">Rape pollen beetle</name>
    <name type="synonym">Meligethes aeneus</name>
    <dbReference type="NCBI Taxonomy" id="1431903"/>
    <lineage>
        <taxon>Eukaryota</taxon>
        <taxon>Metazoa</taxon>
        <taxon>Ecdysozoa</taxon>
        <taxon>Arthropoda</taxon>
        <taxon>Hexapoda</taxon>
        <taxon>Insecta</taxon>
        <taxon>Pterygota</taxon>
        <taxon>Neoptera</taxon>
        <taxon>Endopterygota</taxon>
        <taxon>Coleoptera</taxon>
        <taxon>Polyphaga</taxon>
        <taxon>Cucujiformia</taxon>
        <taxon>Nitidulidae</taxon>
        <taxon>Meligethinae</taxon>
        <taxon>Brassicogethes</taxon>
    </lineage>
</organism>
<accession>A0A9P0AS62</accession>
<dbReference type="InterPro" id="IPR002068">
    <property type="entry name" value="A-crystallin/Hsp20_dom"/>
</dbReference>
<evidence type="ECO:0000313" key="2">
    <source>
        <dbReference type="EMBL" id="CAH0547058.1"/>
    </source>
</evidence>
<dbReference type="EMBL" id="OV121132">
    <property type="protein sequence ID" value="CAH0547058.1"/>
    <property type="molecule type" value="Genomic_DNA"/>
</dbReference>
<dbReference type="SUPFAM" id="SSF49764">
    <property type="entry name" value="HSP20-like chaperones"/>
    <property type="match status" value="1"/>
</dbReference>
<dbReference type="Proteomes" id="UP001154078">
    <property type="component" value="Chromosome 1"/>
</dbReference>
<gene>
    <name evidence="2" type="ORF">MELIAE_LOCUS1110</name>
</gene>
<protein>
    <recommendedName>
        <fullName evidence="1">SHSP domain-containing protein</fullName>
    </recommendedName>
</protein>
<reference evidence="2" key="1">
    <citation type="submission" date="2021-12" db="EMBL/GenBank/DDBJ databases">
        <authorList>
            <person name="King R."/>
        </authorList>
    </citation>
    <scope>NUCLEOTIDE SEQUENCE</scope>
</reference>
<keyword evidence="3" id="KW-1185">Reference proteome</keyword>
<feature type="domain" description="SHSP" evidence="1">
    <location>
        <begin position="33"/>
        <end position="114"/>
    </location>
</feature>
<name>A0A9P0AS62_BRAAE</name>